<name>A0AA40DAY5_9PEZI</name>
<feature type="region of interest" description="Disordered" evidence="1">
    <location>
        <begin position="977"/>
        <end position="1018"/>
    </location>
</feature>
<proteinExistence type="predicted"/>
<evidence type="ECO:0000256" key="1">
    <source>
        <dbReference type="SAM" id="MobiDB-lite"/>
    </source>
</evidence>
<comment type="caution">
    <text evidence="4">The sequence shown here is derived from an EMBL/GenBank/DDBJ whole genome shotgun (WGS) entry which is preliminary data.</text>
</comment>
<feature type="region of interest" description="Disordered" evidence="1">
    <location>
        <begin position="1134"/>
        <end position="1156"/>
    </location>
</feature>
<evidence type="ECO:0000313" key="4">
    <source>
        <dbReference type="EMBL" id="KAK0668373.1"/>
    </source>
</evidence>
<feature type="compositionally biased region" description="Polar residues" evidence="1">
    <location>
        <begin position="985"/>
        <end position="1000"/>
    </location>
</feature>
<sequence>MRVDASLGALASLAWLSSAAAVPRAEDWALTDTTCTTTTPDQATVIVLPGQSAASYTLPSVFTFTLPADGGPGSPGGSPNSLSGSLSGSFGSSSDLANGPSLVSSTCESSETPLVPGIPISTVTVPVLTVTLPSPDVTTAPFPGVGASSSVGIVTVTIPEGPSDTATVVLTVTVPQGSGSPGAWSTIITAPGISGALTGPPVTVTIFTSPTPAPFGPAFSSPTSAPPGLGSISPSLGEPTEPGYGSDISLPPYTLTYTLPVAPGLTDLSIATVTVTPLDLSVPTGVGPFATATLSSGVSSWSYVPAPPGTSVVSFTVSASGTVPGYTGVITVTPGMSWGLPTPVLTDQSGTATPSVPALVTVTVVSSSQLPTPSSFGNQPVTVTVTPSSDVPTPSSDLLTPVTVTVMPSSNALTLSSDLLTPATITVTPLPELPTPSSDLLTPVTVTVTPSSDLSTPSIVAVTYTGSGSSEYTVTYTVSPSPEGYGNPIAGTYTPSPTDVSTWATEQPGIVTFTLTPSTITPAASQTAVTVAPWISQSVSPGLIVTTITPLSGSPVVITLPGTGTPLAPASPTWTTLDFVTKTIVSDTVLTVTPPSGPPVVVTIPQSIAFSMPADTPLAPASPTWTTLDFVTKTIVSDTVLTVTPPSGPPVVVTIPQSIAFSMPAGTPAFSAGFSSLTAGTVPPQTVIVSQVTIAQTISLGPGSSTIVAVTTQVTLPADWTPTPTPSQSGVFVTPSLATYTIADSYGNPTILTQWTVAPISPSSSGAGGGGGSGEDGTLSSPTGTVQFITISPLAPTSVITIFPSAAPSVITIWPSTNSLLTSLVPTASGAQSGSVSPSEITLWLLPTSTDTTCTTFSTNYGSPAISDPGAATSASSFSVITLWPSTSSPPYSVITIWPSSGDSALAGWPTTSTCSESPAVVTSVILLSSVSTPFTPFATAASSQSSDSIALEAPTETGQALGSQGLETLASVLPESTELPPSQPENTESPPSQPENTETAAGVSEDLIPPPQTEFNRHGQHARTTLVVLTDSTFGGYAFSTPGAGYGDLPPGYGNPVETAPTFSSEDIFFTDSNLPVSQPASVTIPDASFTASVLPVSTTSTTDLEALLSSIVSVLSANATIVSGPGPVLTSIPAASDNSTPAAQPTLTSATETSSSSDLLLTSDSIVPSVTALPTTASSLLVNISSLTAAPIATSLASISLNNVTSSSTSSRGLPASTCGAVGDRGAVVFKFDDIPTISTDNDTEASSFPAMPVPFPYHRFFFSNGFSVVPPPLTKFKPSSGQQLIQHNSSVSPVAEFGLAQLRSNPCFQFSFLGVSLGCDSTSDPCVFNITGLRWNGTQDVVEARHTFEVAACSKKTDCSLSHQILDSAAELPFSNLTSLNISLSVAGKPETWWADDLQIAWADNDCTAAACRSRVPNTIMTPHTSQTFGSRAKRLLRWAVRSKDDELY</sequence>
<feature type="region of interest" description="Disordered" evidence="1">
    <location>
        <begin position="69"/>
        <end position="93"/>
    </location>
</feature>
<feature type="region of interest" description="Disordered" evidence="1">
    <location>
        <begin position="762"/>
        <end position="781"/>
    </location>
</feature>
<protein>
    <recommendedName>
        <fullName evidence="3">DUF7371 domain-containing protein</fullName>
    </recommendedName>
</protein>
<feature type="domain" description="DUF7371" evidence="3">
    <location>
        <begin position="1227"/>
        <end position="1416"/>
    </location>
</feature>
<keyword evidence="2" id="KW-0732">Signal</keyword>
<dbReference type="Proteomes" id="UP001174997">
    <property type="component" value="Unassembled WGS sequence"/>
</dbReference>
<dbReference type="InterPro" id="IPR055795">
    <property type="entry name" value="DUF7371"/>
</dbReference>
<evidence type="ECO:0000256" key="2">
    <source>
        <dbReference type="SAM" id="SignalP"/>
    </source>
</evidence>
<evidence type="ECO:0000313" key="5">
    <source>
        <dbReference type="Proteomes" id="UP001174997"/>
    </source>
</evidence>
<gene>
    <name evidence="4" type="ORF">QBC41DRAFT_365499</name>
</gene>
<feature type="region of interest" description="Disordered" evidence="1">
    <location>
        <begin position="221"/>
        <end position="242"/>
    </location>
</feature>
<organism evidence="4 5">
    <name type="scientific">Cercophora samala</name>
    <dbReference type="NCBI Taxonomy" id="330535"/>
    <lineage>
        <taxon>Eukaryota</taxon>
        <taxon>Fungi</taxon>
        <taxon>Dikarya</taxon>
        <taxon>Ascomycota</taxon>
        <taxon>Pezizomycotina</taxon>
        <taxon>Sordariomycetes</taxon>
        <taxon>Sordariomycetidae</taxon>
        <taxon>Sordariales</taxon>
        <taxon>Lasiosphaeriaceae</taxon>
        <taxon>Cercophora</taxon>
    </lineage>
</organism>
<feature type="signal peptide" evidence="2">
    <location>
        <begin position="1"/>
        <end position="21"/>
    </location>
</feature>
<feature type="compositionally biased region" description="Polar residues" evidence="1">
    <location>
        <begin position="1138"/>
        <end position="1147"/>
    </location>
</feature>
<evidence type="ECO:0000259" key="3">
    <source>
        <dbReference type="Pfam" id="PF24086"/>
    </source>
</evidence>
<accession>A0AA40DAY5</accession>
<reference evidence="4" key="1">
    <citation type="submission" date="2023-06" db="EMBL/GenBank/DDBJ databases">
        <title>Genome-scale phylogeny and comparative genomics of the fungal order Sordariales.</title>
        <authorList>
            <consortium name="Lawrence Berkeley National Laboratory"/>
            <person name="Hensen N."/>
            <person name="Bonometti L."/>
            <person name="Westerberg I."/>
            <person name="Brannstrom I.O."/>
            <person name="Guillou S."/>
            <person name="Cros-Aarteil S."/>
            <person name="Calhoun S."/>
            <person name="Haridas S."/>
            <person name="Kuo A."/>
            <person name="Mondo S."/>
            <person name="Pangilinan J."/>
            <person name="Riley R."/>
            <person name="Labutti K."/>
            <person name="Andreopoulos B."/>
            <person name="Lipzen A."/>
            <person name="Chen C."/>
            <person name="Yanf M."/>
            <person name="Daum C."/>
            <person name="Ng V."/>
            <person name="Clum A."/>
            <person name="Steindorff A."/>
            <person name="Ohm R."/>
            <person name="Martin F."/>
            <person name="Silar P."/>
            <person name="Natvig D."/>
            <person name="Lalanne C."/>
            <person name="Gautier V."/>
            <person name="Ament-Velasquez S.L."/>
            <person name="Kruys A."/>
            <person name="Hutchinson M.I."/>
            <person name="Powell A.J."/>
            <person name="Barry K."/>
            <person name="Miller A.N."/>
            <person name="Grigoriev I.V."/>
            <person name="Debuchy R."/>
            <person name="Gladieux P."/>
            <person name="Thoren M.H."/>
            <person name="Johannesson H."/>
        </authorList>
    </citation>
    <scope>NUCLEOTIDE SEQUENCE</scope>
    <source>
        <strain evidence="4">CBS 307.81</strain>
    </source>
</reference>
<dbReference type="Pfam" id="PF24086">
    <property type="entry name" value="DUF7371"/>
    <property type="match status" value="1"/>
</dbReference>
<feature type="compositionally biased region" description="Low complexity" evidence="1">
    <location>
        <begin position="77"/>
        <end position="93"/>
    </location>
</feature>
<keyword evidence="5" id="KW-1185">Reference proteome</keyword>
<feature type="chain" id="PRO_5041222502" description="DUF7371 domain-containing protein" evidence="2">
    <location>
        <begin position="22"/>
        <end position="1452"/>
    </location>
</feature>
<feature type="compositionally biased region" description="Gly residues" evidence="1">
    <location>
        <begin position="766"/>
        <end position="775"/>
    </location>
</feature>
<dbReference type="EMBL" id="JAULSY010000057">
    <property type="protein sequence ID" value="KAK0668373.1"/>
    <property type="molecule type" value="Genomic_DNA"/>
</dbReference>